<evidence type="ECO:0000256" key="3">
    <source>
        <dbReference type="ARBA" id="ARBA00022692"/>
    </source>
</evidence>
<dbReference type="AlphaFoldDB" id="A0A2H0RHL3"/>
<evidence type="ECO:0000313" key="8">
    <source>
        <dbReference type="Proteomes" id="UP000230431"/>
    </source>
</evidence>
<sequence length="458" mass="51912">MSEPLRNIVGKGLFWTSSGSVILKVLSLFTIFIVLTRLSVYEYGLVKLATSIIPLLGILTLPGITNVVIADIGTEKGCGRLGKARAILKNFFFLQVILAIVGWAIVYFAAEIIADFYKGQITVLLKVVSFSFLISPIRTVFSVVFGVYFRFLYKSLFSIIEESFKFVLIVFFLFFLSMGPVGFVLAQVLGEVLALVVTFPVFWRVLHPLYRAEDKEHVPLLYLLQNHGKWALFATYLSNFGRSIRLWIIKFILGTEAVGLFTVAQGILSNTKSLLPLGSIIAPIIPQYMEDRARFFMLAAKSIKYQMAGFMLLGVAMFFVFPYMLVELFPNYTGSIVLFQIILVALIPAAFTATMNPVYFALKRQKDLFFAMVFGTVLIVVFAPIFLQTFGIVGIAYEFVLTGAIFALERYRALRKIIPEFKISLKDFFTIDEYDKEIISLLVMKLEKTLRLLHRRER</sequence>
<feature type="transmembrane region" description="Helical" evidence="6">
    <location>
        <begin position="130"/>
        <end position="152"/>
    </location>
</feature>
<comment type="subcellular location">
    <subcellularLocation>
        <location evidence="1">Cell membrane</location>
        <topology evidence="1">Multi-pass membrane protein</topology>
    </subcellularLocation>
</comment>
<dbReference type="EMBL" id="PCYK01000020">
    <property type="protein sequence ID" value="PIR45930.1"/>
    <property type="molecule type" value="Genomic_DNA"/>
</dbReference>
<feature type="transmembrane region" description="Helical" evidence="6">
    <location>
        <begin position="164"/>
        <end position="186"/>
    </location>
</feature>
<dbReference type="Proteomes" id="UP000230431">
    <property type="component" value="Unassembled WGS sequence"/>
</dbReference>
<proteinExistence type="predicted"/>
<protein>
    <recommendedName>
        <fullName evidence="9">Polysaccharide biosynthesis protein C-terminal domain-containing protein</fullName>
    </recommendedName>
</protein>
<comment type="caution">
    <text evidence="7">The sequence shown here is derived from an EMBL/GenBank/DDBJ whole genome shotgun (WGS) entry which is preliminary data.</text>
</comment>
<feature type="transmembrane region" description="Helical" evidence="6">
    <location>
        <begin position="309"/>
        <end position="326"/>
    </location>
</feature>
<dbReference type="InterPro" id="IPR050833">
    <property type="entry name" value="Poly_Biosynth_Transport"/>
</dbReference>
<feature type="transmembrane region" description="Helical" evidence="6">
    <location>
        <begin position="48"/>
        <end position="70"/>
    </location>
</feature>
<organism evidence="7 8">
    <name type="scientific">Candidatus Vogelbacteria bacterium CG10_big_fil_rev_8_21_14_0_10_49_38</name>
    <dbReference type="NCBI Taxonomy" id="1975043"/>
    <lineage>
        <taxon>Bacteria</taxon>
        <taxon>Candidatus Vogeliibacteriota</taxon>
    </lineage>
</organism>
<keyword evidence="5 6" id="KW-0472">Membrane</keyword>
<keyword evidence="3 6" id="KW-0812">Transmembrane</keyword>
<evidence type="ECO:0000256" key="1">
    <source>
        <dbReference type="ARBA" id="ARBA00004651"/>
    </source>
</evidence>
<feature type="transmembrane region" description="Helical" evidence="6">
    <location>
        <begin position="91"/>
        <end position="110"/>
    </location>
</feature>
<dbReference type="Pfam" id="PF01943">
    <property type="entry name" value="Polysacc_synt"/>
    <property type="match status" value="1"/>
</dbReference>
<feature type="transmembrane region" description="Helical" evidence="6">
    <location>
        <begin position="368"/>
        <end position="386"/>
    </location>
</feature>
<feature type="transmembrane region" description="Helical" evidence="6">
    <location>
        <begin position="192"/>
        <end position="210"/>
    </location>
</feature>
<keyword evidence="4 6" id="KW-1133">Transmembrane helix</keyword>
<name>A0A2H0RHL3_9BACT</name>
<reference evidence="7 8" key="1">
    <citation type="submission" date="2017-09" db="EMBL/GenBank/DDBJ databases">
        <title>Depth-based differentiation of microbial function through sediment-hosted aquifers and enrichment of novel symbionts in the deep terrestrial subsurface.</title>
        <authorList>
            <person name="Probst A.J."/>
            <person name="Ladd B."/>
            <person name="Jarett J.K."/>
            <person name="Geller-Mcgrath D.E."/>
            <person name="Sieber C.M."/>
            <person name="Emerson J.B."/>
            <person name="Anantharaman K."/>
            <person name="Thomas B.C."/>
            <person name="Malmstrom R."/>
            <person name="Stieglmeier M."/>
            <person name="Klingl A."/>
            <person name="Woyke T."/>
            <person name="Ryan C.M."/>
            <person name="Banfield J.F."/>
        </authorList>
    </citation>
    <scope>NUCLEOTIDE SEQUENCE [LARGE SCALE GENOMIC DNA]</scope>
    <source>
        <strain evidence="7">CG10_big_fil_rev_8_21_14_0_10_49_38</strain>
    </source>
</reference>
<evidence type="ECO:0000313" key="7">
    <source>
        <dbReference type="EMBL" id="PIR45930.1"/>
    </source>
</evidence>
<evidence type="ECO:0008006" key="9">
    <source>
        <dbReference type="Google" id="ProtNLM"/>
    </source>
</evidence>
<feature type="transmembrane region" description="Helical" evidence="6">
    <location>
        <begin position="392"/>
        <end position="408"/>
    </location>
</feature>
<evidence type="ECO:0000256" key="4">
    <source>
        <dbReference type="ARBA" id="ARBA00022989"/>
    </source>
</evidence>
<feature type="transmembrane region" description="Helical" evidence="6">
    <location>
        <begin position="12"/>
        <end position="36"/>
    </location>
</feature>
<dbReference type="PANTHER" id="PTHR30250:SF11">
    <property type="entry name" value="O-ANTIGEN TRANSPORTER-RELATED"/>
    <property type="match status" value="1"/>
</dbReference>
<feature type="transmembrane region" description="Helical" evidence="6">
    <location>
        <begin position="332"/>
        <end position="356"/>
    </location>
</feature>
<dbReference type="InterPro" id="IPR002797">
    <property type="entry name" value="Polysacc_synth"/>
</dbReference>
<dbReference type="PANTHER" id="PTHR30250">
    <property type="entry name" value="PST FAMILY PREDICTED COLANIC ACID TRANSPORTER"/>
    <property type="match status" value="1"/>
</dbReference>
<keyword evidence="2" id="KW-1003">Cell membrane</keyword>
<dbReference type="GO" id="GO:0005886">
    <property type="term" value="C:plasma membrane"/>
    <property type="evidence" value="ECO:0007669"/>
    <property type="project" value="UniProtKB-SubCell"/>
</dbReference>
<gene>
    <name evidence="7" type="ORF">COV08_02480</name>
</gene>
<evidence type="ECO:0000256" key="2">
    <source>
        <dbReference type="ARBA" id="ARBA00022475"/>
    </source>
</evidence>
<accession>A0A2H0RHL3</accession>
<evidence type="ECO:0000256" key="5">
    <source>
        <dbReference type="ARBA" id="ARBA00023136"/>
    </source>
</evidence>
<evidence type="ECO:0000256" key="6">
    <source>
        <dbReference type="SAM" id="Phobius"/>
    </source>
</evidence>